<protein>
    <submittedName>
        <fullName evidence="7">Uncharacterized protein AlNc14C98G5949</fullName>
    </submittedName>
</protein>
<feature type="domain" description="Calponin-homology (CH)" evidence="6">
    <location>
        <begin position="473"/>
        <end position="580"/>
    </location>
</feature>
<evidence type="ECO:0000259" key="6">
    <source>
        <dbReference type="PROSITE" id="PS50021"/>
    </source>
</evidence>
<feature type="transmembrane region" description="Helical" evidence="5">
    <location>
        <begin position="569"/>
        <end position="591"/>
    </location>
</feature>
<dbReference type="Gene3D" id="1.10.238.10">
    <property type="entry name" value="EF-hand"/>
    <property type="match status" value="1"/>
</dbReference>
<keyword evidence="2" id="KW-0009">Actin-binding</keyword>
<organism evidence="7">
    <name type="scientific">Albugo laibachii Nc14</name>
    <dbReference type="NCBI Taxonomy" id="890382"/>
    <lineage>
        <taxon>Eukaryota</taxon>
        <taxon>Sar</taxon>
        <taxon>Stramenopiles</taxon>
        <taxon>Oomycota</taxon>
        <taxon>Peronosporomycetes</taxon>
        <taxon>Albuginales</taxon>
        <taxon>Albuginaceae</taxon>
        <taxon>Albugo</taxon>
    </lineage>
</organism>
<dbReference type="SUPFAM" id="SSF47576">
    <property type="entry name" value="Calponin-homology domain, CH-domain"/>
    <property type="match status" value="1"/>
</dbReference>
<gene>
    <name evidence="7" type="primary">AlNc14C98G5949</name>
    <name evidence="7" type="ORF">ALNC14_067420</name>
</gene>
<evidence type="ECO:0000256" key="1">
    <source>
        <dbReference type="ARBA" id="ARBA00022737"/>
    </source>
</evidence>
<evidence type="ECO:0000256" key="4">
    <source>
        <dbReference type="SAM" id="MobiDB-lite"/>
    </source>
</evidence>
<evidence type="ECO:0000313" key="7">
    <source>
        <dbReference type="EMBL" id="CCA20599.1"/>
    </source>
</evidence>
<accession>F0WH84</accession>
<evidence type="ECO:0000256" key="2">
    <source>
        <dbReference type="ARBA" id="ARBA00023203"/>
    </source>
</evidence>
<keyword evidence="5" id="KW-0812">Transmembrane</keyword>
<dbReference type="InterPro" id="IPR001715">
    <property type="entry name" value="CH_dom"/>
</dbReference>
<dbReference type="PANTHER" id="PTHR19961">
    <property type="entry name" value="FIMBRIN/PLASTIN"/>
    <property type="match status" value="1"/>
</dbReference>
<dbReference type="GO" id="GO:0051017">
    <property type="term" value="P:actin filament bundle assembly"/>
    <property type="evidence" value="ECO:0007669"/>
    <property type="project" value="InterPro"/>
</dbReference>
<keyword evidence="1" id="KW-0677">Repeat</keyword>
<dbReference type="GO" id="GO:0005737">
    <property type="term" value="C:cytoplasm"/>
    <property type="evidence" value="ECO:0007669"/>
    <property type="project" value="TreeGrafter"/>
</dbReference>
<dbReference type="HOGENOM" id="CLU_006085_0_0_1"/>
<evidence type="ECO:0000256" key="5">
    <source>
        <dbReference type="SAM" id="Phobius"/>
    </source>
</evidence>
<dbReference type="PANTHER" id="PTHR19961:SF18">
    <property type="entry name" value="FI19014P1"/>
    <property type="match status" value="1"/>
</dbReference>
<feature type="region of interest" description="Disordered" evidence="4">
    <location>
        <begin position="440"/>
        <end position="460"/>
    </location>
</feature>
<dbReference type="GO" id="GO:0005884">
    <property type="term" value="C:actin filament"/>
    <property type="evidence" value="ECO:0007669"/>
    <property type="project" value="TreeGrafter"/>
</dbReference>
<dbReference type="CDD" id="cd21218">
    <property type="entry name" value="CH_PLS_FIM_rpt2"/>
    <property type="match status" value="1"/>
</dbReference>
<keyword evidence="5" id="KW-1133">Transmembrane helix</keyword>
<reference evidence="7" key="2">
    <citation type="submission" date="2011-02" db="EMBL/GenBank/DDBJ databases">
        <authorList>
            <person name="MacLean D."/>
        </authorList>
    </citation>
    <scope>NUCLEOTIDE SEQUENCE</scope>
</reference>
<dbReference type="Pfam" id="PF00307">
    <property type="entry name" value="CH"/>
    <property type="match status" value="1"/>
</dbReference>
<dbReference type="Gene3D" id="1.10.418.10">
    <property type="entry name" value="Calponin-like domain"/>
    <property type="match status" value="1"/>
</dbReference>
<dbReference type="AlphaFoldDB" id="F0WH84"/>
<dbReference type="GO" id="GO:0051639">
    <property type="term" value="P:actin filament network formation"/>
    <property type="evidence" value="ECO:0007669"/>
    <property type="project" value="TreeGrafter"/>
</dbReference>
<dbReference type="EMBL" id="FR824143">
    <property type="protein sequence ID" value="CCA20599.1"/>
    <property type="molecule type" value="Genomic_DNA"/>
</dbReference>
<dbReference type="PROSITE" id="PS50021">
    <property type="entry name" value="CH"/>
    <property type="match status" value="1"/>
</dbReference>
<name>F0WH84_9STRA</name>
<evidence type="ECO:0000256" key="3">
    <source>
        <dbReference type="SAM" id="Coils"/>
    </source>
</evidence>
<dbReference type="GO" id="GO:0051015">
    <property type="term" value="F:actin filament binding"/>
    <property type="evidence" value="ECO:0007669"/>
    <property type="project" value="InterPro"/>
</dbReference>
<feature type="compositionally biased region" description="Basic and acidic residues" evidence="4">
    <location>
        <begin position="442"/>
        <end position="460"/>
    </location>
</feature>
<proteinExistence type="predicted"/>
<dbReference type="InterPro" id="IPR036872">
    <property type="entry name" value="CH_dom_sf"/>
</dbReference>
<sequence length="1036" mass="119442">MEPHFPNARIPQLHLVNALDRNASPSVIVEPQSVSVTYLESLGLSKKNPARTKSSLPIESTDSSRHELLPLHACLDTTDEKGELTRSLLQEWSLHAIENDFASTPLYCEVKLKEARQMTERLTHPNRFFITICFQLWEKWVQKTAEERPSMSLTFLNQLRSELAEAVFIPSTHKHDMFHHRVPYFVEYRRLCRHSHQLLRDIERREQQILTKQKLPFLVQRVFASKESRQTQSELRVVFRSWMQTIKKEKECNSLKDRLIRAFQGRSVRELFLAWRIETMKQTHQQFILEREASTLKHNAMLSRKEAQISEQKATIATMTKMIDSLKETNVQLKRQIEQTESMSHVPRIEYNLDFLQPFRQRALGFEQVEHEESFDSIPEKNLVEVTDDESLSRINRMLMEMLFAMARTVESCAIQMTKDTIESLEAQYDGSALQDLAEAVHTSRTEKQSHESSRQKSIQADKHVSIRQLAHLPVDEILLDWFQMHLTASPYTEKASDSLIQNFTSDLCDGRRYSLLLHQLFPTWFDAKEIDTEERLKLITQFQCSIQPPLPPIVTSDSIHGANLTENIAFIGILFGVTMLVLSFCMLAAGNNDMNRSSSRYLDLEKQRSTLLDIVGSWQRVRRLMLSVKKANLESDSLTVFNLLQEIRNYEAQSKQLHIELCALAVASNEAASTLCILAHRMQGLTWSCLHARAIHQMDSIAIVDLKWQQQLSSFTKIDTLLIREMMCGSKDGIRVKTQSTTVNGRRGKTLESVTVTDKDVTNQIAELQNTLKLHARDLADIFQHYSASTEPNGSITTLSLQEYNKFLQDCKIHDANLPISMTDSIYRAVLLHGSSGSIVKGNQTGAQRELREDEFVEVLIRLAGLKYPQTLTLGLRLCNLIEKLVLPNALRSQSVKFRAEICSPNLLAVFQKHKVALQRVFRYYVVMHHLREDKSSMGFDEFSIFARDCRVVAAYVSEQVLKQIFINAQHKETEENTSTKFREESTLCLNFEQFKEAIGAMSVYVLCSPYIPLFQRLERFISDFVLLRAKQRQH</sequence>
<keyword evidence="5" id="KW-0472">Membrane</keyword>
<reference evidence="7" key="1">
    <citation type="journal article" date="2011" name="PLoS Biol.">
        <title>Gene gain and loss during evolution of obligate parasitism in the white rust pathogen of Arabidopsis thaliana.</title>
        <authorList>
            <person name="Kemen E."/>
            <person name="Gardiner A."/>
            <person name="Schultz-Larsen T."/>
            <person name="Kemen A.C."/>
            <person name="Balmuth A.L."/>
            <person name="Robert-Seilaniantz A."/>
            <person name="Bailey K."/>
            <person name="Holub E."/>
            <person name="Studholme D.J."/>
            <person name="Maclean D."/>
            <person name="Jones J.D."/>
        </authorList>
    </citation>
    <scope>NUCLEOTIDE SEQUENCE</scope>
</reference>
<dbReference type="InterPro" id="IPR039959">
    <property type="entry name" value="Fimbrin/Plastin"/>
</dbReference>
<feature type="coiled-coil region" evidence="3">
    <location>
        <begin position="316"/>
        <end position="343"/>
    </location>
</feature>
<keyword evidence="3" id="KW-0175">Coiled coil</keyword>
<dbReference type="GO" id="GO:0032432">
    <property type="term" value="C:actin filament bundle"/>
    <property type="evidence" value="ECO:0007669"/>
    <property type="project" value="TreeGrafter"/>
</dbReference>